<dbReference type="KEGG" id="smaz:LH19_08490"/>
<proteinExistence type="predicted"/>
<evidence type="ECO:0000313" key="1">
    <source>
        <dbReference type="EMBL" id="AMU89625.1"/>
    </source>
</evidence>
<evidence type="ECO:0008006" key="3">
    <source>
        <dbReference type="Google" id="ProtNLM"/>
    </source>
</evidence>
<dbReference type="SUPFAM" id="SSF89796">
    <property type="entry name" value="CoA-transferase family III (CaiB/BaiF)"/>
    <property type="match status" value="1"/>
</dbReference>
<dbReference type="EMBL" id="CP013344">
    <property type="protein sequence ID" value="AMU89625.1"/>
    <property type="molecule type" value="Genomic_DNA"/>
</dbReference>
<dbReference type="PANTHER" id="PTHR48228:SF5">
    <property type="entry name" value="ALPHA-METHYLACYL-COA RACEMASE"/>
    <property type="match status" value="1"/>
</dbReference>
<sequence length="321" mass="33108">MTALLDAVAAAGKRLVAAAEGKITFDARQALARDGDLALQEPGLWSPNRHCRLVACRDGWLAVSLAREDDRDLVPAWTGASFDTDPWSAVIAAAADRSAGQMAVAAQALHLPVAIVGEAAPVTPRELPVGAARDGLVVDLSALWAGPYCAGLLAEAGHDVVKIESPGRPDPTSHHMPALDTRLNGAKQHVTMELDDPDLIATIGRARVLITAARPHALARLGLDEASLFARNPGLLWVAITAHGWRGAAAMRVGFGDDCAAAGGLVRWLDGTPNFIGDALADPLTGLTAATLALEAMADGRSGLLDVPLAGTAAHFAGAIA</sequence>
<organism evidence="1 2">
    <name type="scientific">Sphingopyxis macrogoltabida</name>
    <name type="common">Sphingomonas macrogoltabidus</name>
    <dbReference type="NCBI Taxonomy" id="33050"/>
    <lineage>
        <taxon>Bacteria</taxon>
        <taxon>Pseudomonadati</taxon>
        <taxon>Pseudomonadota</taxon>
        <taxon>Alphaproteobacteria</taxon>
        <taxon>Sphingomonadales</taxon>
        <taxon>Sphingomonadaceae</taxon>
        <taxon>Sphingopyxis</taxon>
    </lineage>
</organism>
<reference evidence="1 2" key="2">
    <citation type="journal article" date="2016" name="Genome Announc.">
        <title>Complete Genome Sequence of Sphingopyxis macrogoltabida Strain 203N (NBRC 111659), a Polyethylene Glycol Degrader.</title>
        <authorList>
            <person name="Ohtsubo Y."/>
            <person name="Nonoyama S."/>
            <person name="Nagata Y."/>
            <person name="Numata M."/>
            <person name="Tsuchikane K."/>
            <person name="Hosoyama A."/>
            <person name="Yamazoe A."/>
            <person name="Tsuda M."/>
            <person name="Fujita N."/>
            <person name="Kawai F."/>
        </authorList>
    </citation>
    <scope>NUCLEOTIDE SEQUENCE [LARGE SCALE GENOMIC DNA]</scope>
    <source>
        <strain evidence="1 2">203N</strain>
    </source>
</reference>
<keyword evidence="2" id="KW-1185">Reference proteome</keyword>
<dbReference type="InterPro" id="IPR050509">
    <property type="entry name" value="CoA-transferase_III"/>
</dbReference>
<accession>A0AAC8Z0C3</accession>
<gene>
    <name evidence="1" type="ORF">ATM17_11350</name>
</gene>
<protein>
    <recommendedName>
        <fullName evidence="3">CoA transferase</fullName>
    </recommendedName>
</protein>
<evidence type="ECO:0000313" key="2">
    <source>
        <dbReference type="Proteomes" id="UP000076088"/>
    </source>
</evidence>
<dbReference type="Proteomes" id="UP000076088">
    <property type="component" value="Chromosome"/>
</dbReference>
<dbReference type="AlphaFoldDB" id="A0AAC8Z0C3"/>
<name>A0AAC8Z0C3_SPHMC</name>
<dbReference type="Pfam" id="PF02515">
    <property type="entry name" value="CoA_transf_3"/>
    <property type="match status" value="1"/>
</dbReference>
<dbReference type="RefSeq" id="WP_054726976.1">
    <property type="nucleotide sequence ID" value="NZ_CP009429.1"/>
</dbReference>
<reference evidence="2" key="1">
    <citation type="submission" date="2015-11" db="EMBL/GenBank/DDBJ databases">
        <title>Complete genome sequence of a polyethylene-glycol degrader Sphingopyxis macrogoltabida 203N (NBRC 111659).</title>
        <authorList>
            <person name="Yoshiyuki O."/>
            <person name="Shouta N."/>
            <person name="Nagata Y."/>
            <person name="Numata M."/>
            <person name="Tsuchikane K."/>
            <person name="Hosoyama A."/>
            <person name="Yamazoe A."/>
            <person name="Tsuda M."/>
            <person name="Fujita N."/>
            <person name="Kawai F."/>
        </authorList>
    </citation>
    <scope>NUCLEOTIDE SEQUENCE [LARGE SCALE GENOMIC DNA]</scope>
    <source>
        <strain evidence="2">203N</strain>
    </source>
</reference>
<dbReference type="InterPro" id="IPR023606">
    <property type="entry name" value="CoA-Trfase_III_dom_1_sf"/>
</dbReference>
<dbReference type="PANTHER" id="PTHR48228">
    <property type="entry name" value="SUCCINYL-COA--D-CITRAMALATE COA-TRANSFERASE"/>
    <property type="match status" value="1"/>
</dbReference>
<dbReference type="InterPro" id="IPR003673">
    <property type="entry name" value="CoA-Trfase_fam_III"/>
</dbReference>
<dbReference type="Gene3D" id="3.40.50.10540">
    <property type="entry name" value="Crotonobetainyl-coa:carnitine coa-transferase, domain 1"/>
    <property type="match status" value="1"/>
</dbReference>
<dbReference type="GO" id="GO:0003824">
    <property type="term" value="F:catalytic activity"/>
    <property type="evidence" value="ECO:0007669"/>
    <property type="project" value="InterPro"/>
</dbReference>